<evidence type="ECO:0000256" key="1">
    <source>
        <dbReference type="ARBA" id="ARBA00022527"/>
    </source>
</evidence>
<sequence length="91" mass="10053">LSVAEIRFFGRQLVAGLSHIHEAGIRHCDLKPENVLVDRGMQLKITDLGLAEESSVVRAGTLGYWAPEVLEGKVHSDKIDVFSLGVIFHQM</sequence>
<feature type="non-terminal residue" evidence="7">
    <location>
        <position position="91"/>
    </location>
</feature>
<dbReference type="InterPro" id="IPR011009">
    <property type="entry name" value="Kinase-like_dom_sf"/>
</dbReference>
<dbReference type="STRING" id="1314771.A0A197JM12"/>
<dbReference type="PROSITE" id="PS00108">
    <property type="entry name" value="PROTEIN_KINASE_ST"/>
    <property type="match status" value="1"/>
</dbReference>
<keyword evidence="4 7" id="KW-0418">Kinase</keyword>
<feature type="non-terminal residue" evidence="7">
    <location>
        <position position="1"/>
    </location>
</feature>
<evidence type="ECO:0000313" key="7">
    <source>
        <dbReference type="EMBL" id="OAQ25409.1"/>
    </source>
</evidence>
<dbReference type="PANTHER" id="PTHR24345:SF0">
    <property type="entry name" value="CELL CYCLE SERINE_THREONINE-PROTEIN KINASE CDC5_MSD2"/>
    <property type="match status" value="1"/>
</dbReference>
<feature type="domain" description="Protein kinase" evidence="6">
    <location>
        <begin position="1"/>
        <end position="91"/>
    </location>
</feature>
<keyword evidence="1" id="KW-0723">Serine/threonine-protein kinase</keyword>
<dbReference type="GO" id="GO:0004674">
    <property type="term" value="F:protein serine/threonine kinase activity"/>
    <property type="evidence" value="ECO:0007669"/>
    <property type="project" value="UniProtKB-KW"/>
</dbReference>
<dbReference type="GO" id="GO:0005634">
    <property type="term" value="C:nucleus"/>
    <property type="evidence" value="ECO:0007669"/>
    <property type="project" value="TreeGrafter"/>
</dbReference>
<dbReference type="GO" id="GO:0005524">
    <property type="term" value="F:ATP binding"/>
    <property type="evidence" value="ECO:0007669"/>
    <property type="project" value="UniProtKB-KW"/>
</dbReference>
<dbReference type="Pfam" id="PF00069">
    <property type="entry name" value="Pkinase"/>
    <property type="match status" value="1"/>
</dbReference>
<dbReference type="OrthoDB" id="413582at2759"/>
<evidence type="ECO:0000313" key="8">
    <source>
        <dbReference type="Proteomes" id="UP000078512"/>
    </source>
</evidence>
<dbReference type="EMBL" id="KV442079">
    <property type="protein sequence ID" value="OAQ25409.1"/>
    <property type="molecule type" value="Genomic_DNA"/>
</dbReference>
<evidence type="ECO:0000256" key="2">
    <source>
        <dbReference type="ARBA" id="ARBA00022679"/>
    </source>
</evidence>
<dbReference type="PROSITE" id="PS50011">
    <property type="entry name" value="PROTEIN_KINASE_DOM"/>
    <property type="match status" value="1"/>
</dbReference>
<dbReference type="PANTHER" id="PTHR24345">
    <property type="entry name" value="SERINE/THREONINE-PROTEIN KINASE PLK"/>
    <property type="match status" value="1"/>
</dbReference>
<name>A0A197JM12_9FUNG</name>
<dbReference type="InterPro" id="IPR000719">
    <property type="entry name" value="Prot_kinase_dom"/>
</dbReference>
<keyword evidence="3" id="KW-0547">Nucleotide-binding</keyword>
<dbReference type="SUPFAM" id="SSF56112">
    <property type="entry name" value="Protein kinase-like (PK-like)"/>
    <property type="match status" value="1"/>
</dbReference>
<evidence type="ECO:0000256" key="3">
    <source>
        <dbReference type="ARBA" id="ARBA00022741"/>
    </source>
</evidence>
<dbReference type="Gene3D" id="1.10.510.10">
    <property type="entry name" value="Transferase(Phosphotransferase) domain 1"/>
    <property type="match status" value="1"/>
</dbReference>
<evidence type="ECO:0000256" key="5">
    <source>
        <dbReference type="ARBA" id="ARBA00022840"/>
    </source>
</evidence>
<organism evidence="7 8">
    <name type="scientific">Linnemannia elongata AG-77</name>
    <dbReference type="NCBI Taxonomy" id="1314771"/>
    <lineage>
        <taxon>Eukaryota</taxon>
        <taxon>Fungi</taxon>
        <taxon>Fungi incertae sedis</taxon>
        <taxon>Mucoromycota</taxon>
        <taxon>Mortierellomycotina</taxon>
        <taxon>Mortierellomycetes</taxon>
        <taxon>Mortierellales</taxon>
        <taxon>Mortierellaceae</taxon>
        <taxon>Linnemannia</taxon>
    </lineage>
</organism>
<gene>
    <name evidence="7" type="ORF">K457DRAFT_1765765</name>
</gene>
<reference evidence="7 8" key="1">
    <citation type="submission" date="2016-05" db="EMBL/GenBank/DDBJ databases">
        <title>Genome sequencing reveals origins of a unique bacterial endosymbiosis in the earliest lineages of terrestrial Fungi.</title>
        <authorList>
            <consortium name="DOE Joint Genome Institute"/>
            <person name="Uehling J."/>
            <person name="Gryganskyi A."/>
            <person name="Hameed K."/>
            <person name="Tschaplinski T."/>
            <person name="Misztal P."/>
            <person name="Wu S."/>
            <person name="Desiro A."/>
            <person name="Vande Pol N."/>
            <person name="Du Z.-Y."/>
            <person name="Zienkiewicz A."/>
            <person name="Zienkiewicz K."/>
            <person name="Morin E."/>
            <person name="Tisserant E."/>
            <person name="Splivallo R."/>
            <person name="Hainaut M."/>
            <person name="Henrissat B."/>
            <person name="Ohm R."/>
            <person name="Kuo A."/>
            <person name="Yan J."/>
            <person name="Lipzen A."/>
            <person name="Nolan M."/>
            <person name="Labutti K."/>
            <person name="Barry K."/>
            <person name="Goldstein A."/>
            <person name="Labbe J."/>
            <person name="Schadt C."/>
            <person name="Tuskan G."/>
            <person name="Grigoriev I."/>
            <person name="Martin F."/>
            <person name="Vilgalys R."/>
            <person name="Bonito G."/>
        </authorList>
    </citation>
    <scope>NUCLEOTIDE SEQUENCE [LARGE SCALE GENOMIC DNA]</scope>
    <source>
        <strain evidence="7 8">AG-77</strain>
    </source>
</reference>
<evidence type="ECO:0000256" key="4">
    <source>
        <dbReference type="ARBA" id="ARBA00022777"/>
    </source>
</evidence>
<accession>A0A197JM12</accession>
<proteinExistence type="predicted"/>
<dbReference type="InterPro" id="IPR008271">
    <property type="entry name" value="Ser/Thr_kinase_AS"/>
</dbReference>
<keyword evidence="8" id="KW-1185">Reference proteome</keyword>
<keyword evidence="5" id="KW-0067">ATP-binding</keyword>
<dbReference type="AlphaFoldDB" id="A0A197JM12"/>
<protein>
    <submittedName>
        <fullName evidence="7">Kinase-like protein</fullName>
    </submittedName>
</protein>
<evidence type="ECO:0000259" key="6">
    <source>
        <dbReference type="PROSITE" id="PS50011"/>
    </source>
</evidence>
<keyword evidence="2" id="KW-0808">Transferase</keyword>
<dbReference type="Proteomes" id="UP000078512">
    <property type="component" value="Unassembled WGS sequence"/>
</dbReference>